<dbReference type="InterPro" id="IPR036520">
    <property type="entry name" value="UPF0759_sf"/>
</dbReference>
<dbReference type="PANTHER" id="PTHR30348:SF13">
    <property type="entry name" value="UPF0759 PROTEIN YUNF"/>
    <property type="match status" value="1"/>
</dbReference>
<dbReference type="EMBL" id="AP019308">
    <property type="protein sequence ID" value="BBH23799.1"/>
    <property type="molecule type" value="Genomic_DNA"/>
</dbReference>
<dbReference type="PANTHER" id="PTHR30348">
    <property type="entry name" value="UNCHARACTERIZED PROTEIN YECE"/>
    <property type="match status" value="1"/>
</dbReference>
<protein>
    <submittedName>
        <fullName evidence="1">UPF0759 protein YunF</fullName>
    </submittedName>
</protein>
<gene>
    <name evidence="1" type="primary">yunF</name>
    <name evidence="1" type="ORF">Back11_51440</name>
</gene>
<dbReference type="KEGG" id="pbk:Back11_51440"/>
<dbReference type="InterPro" id="IPR002763">
    <property type="entry name" value="DUF72"/>
</dbReference>
<keyword evidence="2" id="KW-1185">Reference proteome</keyword>
<dbReference type="AlphaFoldDB" id="A0A3G9JL86"/>
<accession>A0A3G9JL86</accession>
<dbReference type="SUPFAM" id="SSF117396">
    <property type="entry name" value="TM1631-like"/>
    <property type="match status" value="1"/>
</dbReference>
<reference evidence="1 2" key="1">
    <citation type="submission" date="2018-11" db="EMBL/GenBank/DDBJ databases">
        <title>Complete genome sequence of Paenibacillus baekrokdamisoli strain KCTC 33723.</title>
        <authorList>
            <person name="Kang S.W."/>
            <person name="Lee K.C."/>
            <person name="Kim K.K."/>
            <person name="Kim J.S."/>
            <person name="Kim D.S."/>
            <person name="Ko S.H."/>
            <person name="Yang S.H."/>
            <person name="Lee J.S."/>
        </authorList>
    </citation>
    <scope>NUCLEOTIDE SEQUENCE [LARGE SCALE GENOMIC DNA]</scope>
    <source>
        <strain evidence="1 2">KCTC 33723</strain>
    </source>
</reference>
<dbReference type="Proteomes" id="UP000275368">
    <property type="component" value="Chromosome"/>
</dbReference>
<dbReference type="Gene3D" id="3.20.20.410">
    <property type="entry name" value="Protein of unknown function UPF0759"/>
    <property type="match status" value="1"/>
</dbReference>
<name>A0A3G9JL86_9BACL</name>
<organism evidence="1 2">
    <name type="scientific">Paenibacillus baekrokdamisoli</name>
    <dbReference type="NCBI Taxonomy" id="1712516"/>
    <lineage>
        <taxon>Bacteria</taxon>
        <taxon>Bacillati</taxon>
        <taxon>Bacillota</taxon>
        <taxon>Bacilli</taxon>
        <taxon>Bacillales</taxon>
        <taxon>Paenibacillaceae</taxon>
        <taxon>Paenibacillus</taxon>
    </lineage>
</organism>
<proteinExistence type="predicted"/>
<evidence type="ECO:0000313" key="2">
    <source>
        <dbReference type="Proteomes" id="UP000275368"/>
    </source>
</evidence>
<dbReference type="Pfam" id="PF01904">
    <property type="entry name" value="DUF72"/>
    <property type="match status" value="1"/>
</dbReference>
<sequence length="300" mass="34536">MNKTIMIRIGLAGWGDHPTLYKEPGAKKNKLAAYSRWFNSVEVDSTFYAVQSPELMKRGADDTPPEFRFVVKAYQGMTGYSRGGGSSYKPFASEEAMYAAFHESLAPLREAGKLAAVLFQYPPWFDCSRPYVDQIRKAKRLMGDVPVALEFRHQSWFEPDMRERTLDFTRREGWMHTVCDEPQAGEGSVPIVEAATDEKVTIVRLHGRNKEGWVSTGQPNWREIRYLYRYNKDELEEWVERLRRLDELSQTVYILFNNNSGGDAADNALQLMQMLDQLPVRGAFEQVKPVEEAEQLELFD</sequence>
<evidence type="ECO:0000313" key="1">
    <source>
        <dbReference type="EMBL" id="BBH23799.1"/>
    </source>
</evidence>